<dbReference type="Proteomes" id="UP000075901">
    <property type="component" value="Unassembled WGS sequence"/>
</dbReference>
<evidence type="ECO:0000313" key="4">
    <source>
        <dbReference type="Proteomes" id="UP000075901"/>
    </source>
</evidence>
<dbReference type="PANTHER" id="PTHR21052:SF0">
    <property type="entry name" value="ALPHA-KETOGLUTARATE-DEPENDENT DIOXYGENASE ALKB HOMOLOG 7, MITOCHONDRIAL"/>
    <property type="match status" value="1"/>
</dbReference>
<dbReference type="GO" id="GO:0006631">
    <property type="term" value="P:fatty acid metabolic process"/>
    <property type="evidence" value="ECO:0007669"/>
    <property type="project" value="TreeGrafter"/>
</dbReference>
<evidence type="ECO:0000313" key="3">
    <source>
        <dbReference type="EnsemblMetazoa" id="AMAM017481-PA"/>
    </source>
</evidence>
<dbReference type="InterPro" id="IPR037151">
    <property type="entry name" value="AlkB-like_sf"/>
</dbReference>
<feature type="compositionally biased region" description="Basic and acidic residues" evidence="2">
    <location>
        <begin position="67"/>
        <end position="77"/>
    </location>
</feature>
<reference evidence="4" key="1">
    <citation type="submission" date="2013-09" db="EMBL/GenBank/DDBJ databases">
        <title>The Genome Sequence of Anopheles maculatus species B.</title>
        <authorList>
            <consortium name="The Broad Institute Genomics Platform"/>
            <person name="Neafsey D.E."/>
            <person name="Besansky N."/>
            <person name="Howell P."/>
            <person name="Walton C."/>
            <person name="Young S.K."/>
            <person name="Zeng Q."/>
            <person name="Gargeya S."/>
            <person name="Fitzgerald M."/>
            <person name="Haas B."/>
            <person name="Abouelleil A."/>
            <person name="Allen A.W."/>
            <person name="Alvarado L."/>
            <person name="Arachchi H.M."/>
            <person name="Berlin A.M."/>
            <person name="Chapman S.B."/>
            <person name="Gainer-Dewar J."/>
            <person name="Goldberg J."/>
            <person name="Griggs A."/>
            <person name="Gujja S."/>
            <person name="Hansen M."/>
            <person name="Howarth C."/>
            <person name="Imamovic A."/>
            <person name="Ireland A."/>
            <person name="Larimer J."/>
            <person name="McCowan C."/>
            <person name="Murphy C."/>
            <person name="Pearson M."/>
            <person name="Poon T.W."/>
            <person name="Priest M."/>
            <person name="Roberts A."/>
            <person name="Saif S."/>
            <person name="Shea T."/>
            <person name="Sisk P."/>
            <person name="Sykes S."/>
            <person name="Wortman J."/>
            <person name="Nusbaum C."/>
            <person name="Birren B."/>
        </authorList>
    </citation>
    <scope>NUCLEOTIDE SEQUENCE [LARGE SCALE GENOMIC DNA]</scope>
    <source>
        <strain evidence="4">maculatus3</strain>
    </source>
</reference>
<dbReference type="GO" id="GO:0006974">
    <property type="term" value="P:DNA damage response"/>
    <property type="evidence" value="ECO:0007669"/>
    <property type="project" value="InterPro"/>
</dbReference>
<dbReference type="InterPro" id="IPR032870">
    <property type="entry name" value="ALKBH7-like"/>
</dbReference>
<organism evidence="3 4">
    <name type="scientific">Anopheles maculatus</name>
    <dbReference type="NCBI Taxonomy" id="74869"/>
    <lineage>
        <taxon>Eukaryota</taxon>
        <taxon>Metazoa</taxon>
        <taxon>Ecdysozoa</taxon>
        <taxon>Arthropoda</taxon>
        <taxon>Hexapoda</taxon>
        <taxon>Insecta</taxon>
        <taxon>Pterygota</taxon>
        <taxon>Neoptera</taxon>
        <taxon>Endopterygota</taxon>
        <taxon>Diptera</taxon>
        <taxon>Nematocera</taxon>
        <taxon>Culicoidea</taxon>
        <taxon>Culicidae</taxon>
        <taxon>Anophelinae</taxon>
        <taxon>Anopheles</taxon>
        <taxon>Anopheles maculatus group</taxon>
    </lineage>
</organism>
<protein>
    <recommendedName>
        <fullName evidence="5">Alpha-ketoglutarate-dependent dioxygenase AlkB-like domain-containing protein</fullName>
    </recommendedName>
</protein>
<evidence type="ECO:0000256" key="1">
    <source>
        <dbReference type="ARBA" id="ARBA00001954"/>
    </source>
</evidence>
<evidence type="ECO:0000256" key="2">
    <source>
        <dbReference type="SAM" id="MobiDB-lite"/>
    </source>
</evidence>
<dbReference type="Gene3D" id="2.60.120.590">
    <property type="entry name" value="Alpha-ketoglutarate-dependent dioxygenase AlkB-like"/>
    <property type="match status" value="1"/>
</dbReference>
<dbReference type="PANTHER" id="PTHR21052">
    <property type="entry name" value="SPERMATOGENESIS ASSOCIATED 11-RELATED"/>
    <property type="match status" value="1"/>
</dbReference>
<feature type="region of interest" description="Disordered" evidence="2">
    <location>
        <begin position="50"/>
        <end position="81"/>
    </location>
</feature>
<accession>A0A182T129</accession>
<dbReference type="EnsemblMetazoa" id="AMAM017481-RA">
    <property type="protein sequence ID" value="AMAM017481-PA"/>
    <property type="gene ID" value="AMAM017481"/>
</dbReference>
<sequence>MQEKIQNELGLEPVDKDVVVLYDRERDEQPAEFWEGKRIVEMEKPRPTWFSKNLLQKSTQPSAPEPDELKPGHEKNFHPTGIQSECAKDGSVPAVTSCVSFFGQWPEADQASFIKDMRVLERFVDEKEESSLLEEIEPYLKRLRYEFDHWDDAIHGYRETERKHWYPANRAILDRIVSIAFEETAMPYVHVLDLAEEGVIKPHVDSVR</sequence>
<dbReference type="VEuPathDB" id="VectorBase:AMAM017481"/>
<dbReference type="GO" id="GO:0005759">
    <property type="term" value="C:mitochondrial matrix"/>
    <property type="evidence" value="ECO:0007669"/>
    <property type="project" value="TreeGrafter"/>
</dbReference>
<reference evidence="3" key="2">
    <citation type="submission" date="2020-05" db="UniProtKB">
        <authorList>
            <consortium name="EnsemblMetazoa"/>
        </authorList>
    </citation>
    <scope>IDENTIFICATION</scope>
    <source>
        <strain evidence="3">maculatus3</strain>
    </source>
</reference>
<comment type="cofactor">
    <cofactor evidence="1">
        <name>Fe(2+)</name>
        <dbReference type="ChEBI" id="CHEBI:29033"/>
    </cofactor>
</comment>
<proteinExistence type="predicted"/>
<name>A0A182T129_9DIPT</name>
<evidence type="ECO:0008006" key="5">
    <source>
        <dbReference type="Google" id="ProtNLM"/>
    </source>
</evidence>
<keyword evidence="4" id="KW-1185">Reference proteome</keyword>
<feature type="compositionally biased region" description="Polar residues" evidence="2">
    <location>
        <begin position="50"/>
        <end position="62"/>
    </location>
</feature>
<dbReference type="AlphaFoldDB" id="A0A182T129"/>